<dbReference type="Proteomes" id="UP001334248">
    <property type="component" value="Unassembled WGS sequence"/>
</dbReference>
<accession>A0ABR0REU6</accession>
<feature type="region of interest" description="Disordered" evidence="1">
    <location>
        <begin position="201"/>
        <end position="226"/>
    </location>
</feature>
<proteinExistence type="predicted"/>
<feature type="compositionally biased region" description="Polar residues" evidence="1">
    <location>
        <begin position="1"/>
        <end position="31"/>
    </location>
</feature>
<sequence length="297" mass="32555">MSTSHCVITSPRTPGSLTAWKTTTSLPSSRSAPDLRAWKNERDIWAAAAAEARPRRRIDGTVVRRASARSGREQGESSRSAVPQRWVGRVGGKRCRTRVVASSSNSDTTEGPSSLLLDSYESVPPVEMRYDSSGSEASANGCKGNDKDKGKERAHRTPGLKGRLPTDRREREAEKARGQVEVRLATERLIARENAQLAIGRLEELESGESSESVDDESSDDENPPSIVGEVLLADVSSGTSLYRLNSNTARSEVAVMVGPEPKQSWKACLKIWVRRVFCVPDGGARKARKLQKERRK</sequence>
<feature type="region of interest" description="Disordered" evidence="1">
    <location>
        <begin position="59"/>
        <end position="178"/>
    </location>
</feature>
<evidence type="ECO:0000313" key="2">
    <source>
        <dbReference type="EMBL" id="KAK5938634.1"/>
    </source>
</evidence>
<protein>
    <submittedName>
        <fullName evidence="2">Uncharacterized protein</fullName>
    </submittedName>
</protein>
<gene>
    <name evidence="2" type="ORF">PMZ80_008825</name>
</gene>
<feature type="region of interest" description="Disordered" evidence="1">
    <location>
        <begin position="1"/>
        <end position="32"/>
    </location>
</feature>
<feature type="compositionally biased region" description="Basic and acidic residues" evidence="1">
    <location>
        <begin position="164"/>
        <end position="178"/>
    </location>
</feature>
<feature type="compositionally biased region" description="Polar residues" evidence="1">
    <location>
        <begin position="100"/>
        <end position="112"/>
    </location>
</feature>
<evidence type="ECO:0000313" key="3">
    <source>
        <dbReference type="Proteomes" id="UP001334248"/>
    </source>
</evidence>
<dbReference type="EMBL" id="JAVHJV010000012">
    <property type="protein sequence ID" value="KAK5938634.1"/>
    <property type="molecule type" value="Genomic_DNA"/>
</dbReference>
<feature type="compositionally biased region" description="Acidic residues" evidence="1">
    <location>
        <begin position="205"/>
        <end position="223"/>
    </location>
</feature>
<comment type="caution">
    <text evidence="2">The sequence shown here is derived from an EMBL/GenBank/DDBJ whole genome shotgun (WGS) entry which is preliminary data.</text>
</comment>
<dbReference type="RefSeq" id="XP_064726724.1">
    <property type="nucleotide sequence ID" value="XM_064877222.1"/>
</dbReference>
<evidence type="ECO:0000256" key="1">
    <source>
        <dbReference type="SAM" id="MobiDB-lite"/>
    </source>
</evidence>
<organism evidence="2 3">
    <name type="scientific">Knufia obscura</name>
    <dbReference type="NCBI Taxonomy" id="1635080"/>
    <lineage>
        <taxon>Eukaryota</taxon>
        <taxon>Fungi</taxon>
        <taxon>Dikarya</taxon>
        <taxon>Ascomycota</taxon>
        <taxon>Pezizomycotina</taxon>
        <taxon>Eurotiomycetes</taxon>
        <taxon>Chaetothyriomycetidae</taxon>
        <taxon>Chaetothyriales</taxon>
        <taxon>Trichomeriaceae</taxon>
        <taxon>Knufia</taxon>
    </lineage>
</organism>
<keyword evidence="3" id="KW-1185">Reference proteome</keyword>
<reference evidence="2 3" key="1">
    <citation type="journal article" date="2023" name="Res Sq">
        <title>Genomic and morphological characterization of Knufia obscura isolated from the Mars 2020 spacecraft assembly facility.</title>
        <authorList>
            <person name="Chander A.M."/>
            <person name="Teixeira M.M."/>
            <person name="Singh N.K."/>
            <person name="Williams M.P."/>
            <person name="Parker C.W."/>
            <person name="Leo P."/>
            <person name="Stajich J.E."/>
            <person name="Torok T."/>
            <person name="Tighe S."/>
            <person name="Mason C.E."/>
            <person name="Venkateswaran K."/>
        </authorList>
    </citation>
    <scope>NUCLEOTIDE SEQUENCE [LARGE SCALE GENOMIC DNA]</scope>
    <source>
        <strain evidence="2 3">CCFEE 5817</strain>
    </source>
</reference>
<dbReference type="GeneID" id="90002274"/>
<name>A0ABR0REU6_9EURO</name>